<sequence>MAQAWATLMALISRLGPGRIRPGPTHEQVY</sequence>
<accession>A0A1R3K6Z8</accession>
<proteinExistence type="predicted"/>
<evidence type="ECO:0000313" key="1">
    <source>
        <dbReference type="EMBL" id="OMP02826.1"/>
    </source>
</evidence>
<dbReference type="AlphaFoldDB" id="A0A1R3K6Z8"/>
<keyword evidence="2" id="KW-1185">Reference proteome</keyword>
<name>A0A1R3K6Z8_COCAP</name>
<dbReference type="Proteomes" id="UP000188268">
    <property type="component" value="Unassembled WGS sequence"/>
</dbReference>
<reference evidence="1 2" key="1">
    <citation type="submission" date="2013-09" db="EMBL/GenBank/DDBJ databases">
        <title>Corchorus capsularis genome sequencing.</title>
        <authorList>
            <person name="Alam M."/>
            <person name="Haque M.S."/>
            <person name="Islam M.S."/>
            <person name="Emdad E.M."/>
            <person name="Islam M.M."/>
            <person name="Ahmed B."/>
            <person name="Halim A."/>
            <person name="Hossen Q.M.M."/>
            <person name="Hossain M.Z."/>
            <person name="Ahmed R."/>
            <person name="Khan M.M."/>
            <person name="Islam R."/>
            <person name="Rashid M.M."/>
            <person name="Khan S.A."/>
            <person name="Rahman M.S."/>
            <person name="Alam M."/>
        </authorList>
    </citation>
    <scope>NUCLEOTIDE SEQUENCE [LARGE SCALE GENOMIC DNA]</scope>
    <source>
        <strain evidence="2">cv. CVL-1</strain>
        <tissue evidence="1">Whole seedling</tissue>
    </source>
</reference>
<organism evidence="1 2">
    <name type="scientific">Corchorus capsularis</name>
    <name type="common">Jute</name>
    <dbReference type="NCBI Taxonomy" id="210143"/>
    <lineage>
        <taxon>Eukaryota</taxon>
        <taxon>Viridiplantae</taxon>
        <taxon>Streptophyta</taxon>
        <taxon>Embryophyta</taxon>
        <taxon>Tracheophyta</taxon>
        <taxon>Spermatophyta</taxon>
        <taxon>Magnoliopsida</taxon>
        <taxon>eudicotyledons</taxon>
        <taxon>Gunneridae</taxon>
        <taxon>Pentapetalae</taxon>
        <taxon>rosids</taxon>
        <taxon>malvids</taxon>
        <taxon>Malvales</taxon>
        <taxon>Malvaceae</taxon>
        <taxon>Grewioideae</taxon>
        <taxon>Apeibeae</taxon>
        <taxon>Corchorus</taxon>
    </lineage>
</organism>
<evidence type="ECO:0000313" key="2">
    <source>
        <dbReference type="Proteomes" id="UP000188268"/>
    </source>
</evidence>
<comment type="caution">
    <text evidence="1">The sequence shown here is derived from an EMBL/GenBank/DDBJ whole genome shotgun (WGS) entry which is preliminary data.</text>
</comment>
<dbReference type="EMBL" id="AWWV01006161">
    <property type="protein sequence ID" value="OMP02826.1"/>
    <property type="molecule type" value="Genomic_DNA"/>
</dbReference>
<dbReference type="Gramene" id="OMP02826">
    <property type="protein sequence ID" value="OMP02826"/>
    <property type="gene ID" value="CCACVL1_02681"/>
</dbReference>
<protein>
    <submittedName>
        <fullName evidence="1">Uncharacterized protein</fullName>
    </submittedName>
</protein>
<gene>
    <name evidence="1" type="ORF">CCACVL1_02681</name>
</gene>